<accession>A0A8H6B2Q4</accession>
<evidence type="ECO:0000313" key="3">
    <source>
        <dbReference type="Proteomes" id="UP000531561"/>
    </source>
</evidence>
<reference evidence="2 3" key="1">
    <citation type="journal article" date="2020" name="Phytopathology">
        <title>A high-quality genome resource of Botrytis fragariae, a new and rapidly spreading fungal pathogen causing strawberry gray mold in the U.S.A.</title>
        <authorList>
            <person name="Wu Y."/>
            <person name="Saski C.A."/>
            <person name="Schnabel G."/>
            <person name="Xiao S."/>
            <person name="Hu M."/>
        </authorList>
    </citation>
    <scope>NUCLEOTIDE SEQUENCE [LARGE SCALE GENOMIC DNA]</scope>
    <source>
        <strain evidence="2 3">BVB16</strain>
    </source>
</reference>
<dbReference type="RefSeq" id="XP_037196990.1">
    <property type="nucleotide sequence ID" value="XM_037330657.1"/>
</dbReference>
<dbReference type="Proteomes" id="UP000531561">
    <property type="component" value="Unassembled WGS sequence"/>
</dbReference>
<sequence length="205" mass="22875">MLYTVSSRDTQEEEVDESTKSDEKQALVCYAEWIKPTAMLVLIGDNIYAPTILFAINNSEACKEIQAYHSTICNPASIPTSPGIFKSAKNDIPTQPNLPSSSLNNEIESITDHFIDLTKKHDKLSDISEDDETTPLITLFGTIIECERFLASVKQNAVAYRDSTAELRAKLRVAETESKELAAAFTGKQCISKKISEYVMMRLRD</sequence>
<dbReference type="AlphaFoldDB" id="A0A8H6B2Q4"/>
<name>A0A8H6B2Q4_9HELO</name>
<keyword evidence="3" id="KW-1185">Reference proteome</keyword>
<feature type="region of interest" description="Disordered" evidence="1">
    <location>
        <begin position="1"/>
        <end position="21"/>
    </location>
</feature>
<gene>
    <name evidence="2" type="ORF">Bfra_000212</name>
</gene>
<dbReference type="GeneID" id="59254349"/>
<evidence type="ECO:0000256" key="1">
    <source>
        <dbReference type="SAM" id="MobiDB-lite"/>
    </source>
</evidence>
<organism evidence="2 3">
    <name type="scientific">Botrytis fragariae</name>
    <dbReference type="NCBI Taxonomy" id="1964551"/>
    <lineage>
        <taxon>Eukaryota</taxon>
        <taxon>Fungi</taxon>
        <taxon>Dikarya</taxon>
        <taxon>Ascomycota</taxon>
        <taxon>Pezizomycotina</taxon>
        <taxon>Leotiomycetes</taxon>
        <taxon>Helotiales</taxon>
        <taxon>Sclerotiniaceae</taxon>
        <taxon>Botrytis</taxon>
    </lineage>
</organism>
<protein>
    <submittedName>
        <fullName evidence="2">Uncharacterized protein</fullName>
    </submittedName>
</protein>
<dbReference type="EMBL" id="JABFCT010000002">
    <property type="protein sequence ID" value="KAF5878045.1"/>
    <property type="molecule type" value="Genomic_DNA"/>
</dbReference>
<evidence type="ECO:0000313" key="2">
    <source>
        <dbReference type="EMBL" id="KAF5878045.1"/>
    </source>
</evidence>
<comment type="caution">
    <text evidence="2">The sequence shown here is derived from an EMBL/GenBank/DDBJ whole genome shotgun (WGS) entry which is preliminary data.</text>
</comment>
<proteinExistence type="predicted"/>
<dbReference type="OrthoDB" id="3551852at2759"/>